<protein>
    <submittedName>
        <fullName evidence="2">Uncharacterized protein</fullName>
    </submittedName>
</protein>
<sequence length="81" mass="9543">MTLASWDSALICSFSKSFPTFNPYSLQVLVSRSRAERIIEDNRRTKNRNEEEEFNFRTARTSLGQMTKLKDLSPKQKRKKQ</sequence>
<organism evidence="2 3">
    <name type="scientific">Necator americanus</name>
    <name type="common">Human hookworm</name>
    <dbReference type="NCBI Taxonomy" id="51031"/>
    <lineage>
        <taxon>Eukaryota</taxon>
        <taxon>Metazoa</taxon>
        <taxon>Ecdysozoa</taxon>
        <taxon>Nematoda</taxon>
        <taxon>Chromadorea</taxon>
        <taxon>Rhabditida</taxon>
        <taxon>Rhabditina</taxon>
        <taxon>Rhabditomorpha</taxon>
        <taxon>Strongyloidea</taxon>
        <taxon>Ancylostomatidae</taxon>
        <taxon>Bunostominae</taxon>
        <taxon>Necator</taxon>
    </lineage>
</organism>
<dbReference type="Proteomes" id="UP001303046">
    <property type="component" value="Unassembled WGS sequence"/>
</dbReference>
<accession>A0ABR1DNU8</accession>
<dbReference type="EMBL" id="JAVFWL010000004">
    <property type="protein sequence ID" value="KAK6752109.1"/>
    <property type="molecule type" value="Genomic_DNA"/>
</dbReference>
<proteinExistence type="predicted"/>
<gene>
    <name evidence="2" type="primary">Necator_chrIV.g16790</name>
    <name evidence="2" type="ORF">RB195_003493</name>
</gene>
<reference evidence="2 3" key="1">
    <citation type="submission" date="2023-08" db="EMBL/GenBank/DDBJ databases">
        <title>A Necator americanus chromosomal reference genome.</title>
        <authorList>
            <person name="Ilik V."/>
            <person name="Petrzelkova K.J."/>
            <person name="Pardy F."/>
            <person name="Fuh T."/>
            <person name="Niatou-Singa F.S."/>
            <person name="Gouil Q."/>
            <person name="Baker L."/>
            <person name="Ritchie M.E."/>
            <person name="Jex A.R."/>
            <person name="Gazzola D."/>
            <person name="Li H."/>
            <person name="Toshio Fujiwara R."/>
            <person name="Zhan B."/>
            <person name="Aroian R.V."/>
            <person name="Pafco B."/>
            <person name="Schwarz E.M."/>
        </authorList>
    </citation>
    <scope>NUCLEOTIDE SEQUENCE [LARGE SCALE GENOMIC DNA]</scope>
    <source>
        <strain evidence="2 3">Aroian</strain>
        <tissue evidence="2">Whole animal</tissue>
    </source>
</reference>
<evidence type="ECO:0000256" key="1">
    <source>
        <dbReference type="SAM" id="MobiDB-lite"/>
    </source>
</evidence>
<evidence type="ECO:0000313" key="3">
    <source>
        <dbReference type="Proteomes" id="UP001303046"/>
    </source>
</evidence>
<keyword evidence="3" id="KW-1185">Reference proteome</keyword>
<name>A0ABR1DNU8_NECAM</name>
<comment type="caution">
    <text evidence="2">The sequence shown here is derived from an EMBL/GenBank/DDBJ whole genome shotgun (WGS) entry which is preliminary data.</text>
</comment>
<evidence type="ECO:0000313" key="2">
    <source>
        <dbReference type="EMBL" id="KAK6752109.1"/>
    </source>
</evidence>
<feature type="region of interest" description="Disordered" evidence="1">
    <location>
        <begin position="44"/>
        <end position="81"/>
    </location>
</feature>